<comment type="caution">
    <text evidence="1">The sequence shown here is derived from an EMBL/GenBank/DDBJ whole genome shotgun (WGS) entry which is preliminary data.</text>
</comment>
<organism evidence="1 2">
    <name type="scientific">Linderina macrospora</name>
    <dbReference type="NCBI Taxonomy" id="4868"/>
    <lineage>
        <taxon>Eukaryota</taxon>
        <taxon>Fungi</taxon>
        <taxon>Fungi incertae sedis</taxon>
        <taxon>Zoopagomycota</taxon>
        <taxon>Kickxellomycotina</taxon>
        <taxon>Kickxellomycetes</taxon>
        <taxon>Kickxellales</taxon>
        <taxon>Kickxellaceae</taxon>
        <taxon>Linderina</taxon>
    </lineage>
</organism>
<evidence type="ECO:0000313" key="1">
    <source>
        <dbReference type="EMBL" id="KAJ1951562.1"/>
    </source>
</evidence>
<name>A0ACC1JI77_9FUNG</name>
<dbReference type="EMBL" id="JANBPW010000005">
    <property type="protein sequence ID" value="KAJ1951562.1"/>
    <property type="molecule type" value="Genomic_DNA"/>
</dbReference>
<gene>
    <name evidence="1" type="ORF">FBU59_000073</name>
</gene>
<reference evidence="1" key="1">
    <citation type="submission" date="2022-07" db="EMBL/GenBank/DDBJ databases">
        <title>Phylogenomic reconstructions and comparative analyses of Kickxellomycotina fungi.</title>
        <authorList>
            <person name="Reynolds N.K."/>
            <person name="Stajich J.E."/>
            <person name="Barry K."/>
            <person name="Grigoriev I.V."/>
            <person name="Crous P."/>
            <person name="Smith M.E."/>
        </authorList>
    </citation>
    <scope>NUCLEOTIDE SEQUENCE</scope>
    <source>
        <strain evidence="1">NRRL 5244</strain>
    </source>
</reference>
<sequence>MRFVSLIGLGLSALSVSLALPADNDANTYSYGHGHGHGHGHDHRKNFSLRVIHTNDVHAHYDQFNRYGSDCTATDISRGTCYGGAARQVTLINKLRAGHPNTLLFDAGDQAQGTLFYTIDKFNATYKIMNKLKYDAMTIGNHEFDDGPNFVAKFFNLLNFPVVCANMDTSKNPALAKVVKPYTIIHKYQLGVIGYITNTTGSISSSGPTVSFTDPAVAVNKYVKILRKKGIKRIIAVSHNGYKEDQDVAARTHGLDLIVGGHSHTYLSLNASEPGAGGLYPTAVKNLDGKSTYVLQAKAWGEYVGYVDIEFKKDGSIAKLSGEPVHLTQDIAQDTAMAAQVAEWRKPYEAYGSIVVGNLTTSISNSGCQTGECAIGDLSADAMLWARNRDTPVDIAIINSGGIRAGMANGTIRVRDVLLVFPFGNALVDITLTGAKLRETITGILAKKNVANGLPVTSFLQIAGARISYHLTADGAKALDKLEVKSGNEWVPVDDAKTYKIVTLDFIARGGDNFLSPAIDAPALITMEAALEDYFRAFSPVTAQLDGRIKDTTAA</sequence>
<evidence type="ECO:0000313" key="2">
    <source>
        <dbReference type="Proteomes" id="UP001150603"/>
    </source>
</evidence>
<keyword evidence="2" id="KW-1185">Reference proteome</keyword>
<dbReference type="Proteomes" id="UP001150603">
    <property type="component" value="Unassembled WGS sequence"/>
</dbReference>
<accession>A0ACC1JI77</accession>
<proteinExistence type="predicted"/>
<protein>
    <submittedName>
        <fullName evidence="1">Uncharacterized protein</fullName>
    </submittedName>
</protein>